<feature type="transmembrane region" description="Helical" evidence="1">
    <location>
        <begin position="25"/>
        <end position="47"/>
    </location>
</feature>
<keyword evidence="1" id="KW-1133">Transmembrane helix</keyword>
<proteinExistence type="predicted"/>
<dbReference type="EMBL" id="OVEO01000001">
    <property type="protein sequence ID" value="SPQ92965.1"/>
    <property type="molecule type" value="Genomic_DNA"/>
</dbReference>
<reference evidence="2 3" key="1">
    <citation type="submission" date="2018-03" db="EMBL/GenBank/DDBJ databases">
        <authorList>
            <person name="Fogelqvist J."/>
        </authorList>
    </citation>
    <scope>NUCLEOTIDE SEQUENCE [LARGE SCALE GENOMIC DNA]</scope>
</reference>
<keyword evidence="2" id="KW-0496">Mitochondrion</keyword>
<evidence type="ECO:0000313" key="3">
    <source>
        <dbReference type="Proteomes" id="UP000290189"/>
    </source>
</evidence>
<dbReference type="AlphaFoldDB" id="A0A3P3XYK9"/>
<accession>A0A3P3XYK9</accession>
<name>A0A3P3XYK9_PLABS</name>
<organism evidence="2 3">
    <name type="scientific">Plasmodiophora brassicae</name>
    <name type="common">Clubroot disease agent</name>
    <dbReference type="NCBI Taxonomy" id="37360"/>
    <lineage>
        <taxon>Eukaryota</taxon>
        <taxon>Sar</taxon>
        <taxon>Rhizaria</taxon>
        <taxon>Endomyxa</taxon>
        <taxon>Phytomyxea</taxon>
        <taxon>Plasmodiophorida</taxon>
        <taxon>Plasmodiophoridae</taxon>
        <taxon>Plasmodiophora</taxon>
    </lineage>
</organism>
<protein>
    <submittedName>
        <fullName evidence="2">Uncharacterized protein</fullName>
    </submittedName>
</protein>
<gene>
    <name evidence="2" type="ORF">PLBR_LOCUS180</name>
</gene>
<evidence type="ECO:0000256" key="1">
    <source>
        <dbReference type="SAM" id="Phobius"/>
    </source>
</evidence>
<evidence type="ECO:0000313" key="2">
    <source>
        <dbReference type="EMBL" id="SPQ92965.1"/>
    </source>
</evidence>
<dbReference type="Proteomes" id="UP000290189">
    <property type="component" value="Unassembled WGS sequence"/>
</dbReference>
<geneLocation type="mitochondrion" evidence="2"/>
<keyword evidence="1" id="KW-0812">Transmembrane</keyword>
<keyword evidence="1" id="KW-0472">Membrane</keyword>
<sequence length="113" mass="12808">MQRSLDAMELDIDSIIKSRGRCDNAYVRVLGVLAALIVAVVVFDYFLASKSHTAILFETRQEGVADNEEVGETVVDEEGHLSHQVVFQAPSRMERQLDNRWKKQNWMDIDIGA</sequence>